<sequence>MEDYQKRARQEWMANNELNILLYFKRRNLNERIVEIIDFGNLYEDRGKCFVMEQGNETLFRYMNDVRVRFSTINISPNGTNKRIYRDAIHLDIKSTNFICFRKENKRCFVKLIDFNSSVLLNGQNEVEAYSYGAHKYKSYEIRGREDMDIDQTFMVTTKSDIMSFGLMFYYFFHFEIEFNDLNISASYNIIDQNLINFHQSITKSSNYLDRVIK</sequence>
<dbReference type="SUPFAM" id="SSF56112">
    <property type="entry name" value="Protein kinase-like (PK-like)"/>
    <property type="match status" value="1"/>
</dbReference>
<dbReference type="WBParaSite" id="Minc3s03931g35163">
    <property type="protein sequence ID" value="Minc3s03931g35163"/>
    <property type="gene ID" value="Minc3s03931g35163"/>
</dbReference>
<dbReference type="InterPro" id="IPR011009">
    <property type="entry name" value="Kinase-like_dom_sf"/>
</dbReference>
<evidence type="ECO:0000259" key="1">
    <source>
        <dbReference type="PROSITE" id="PS50011"/>
    </source>
</evidence>
<protein>
    <submittedName>
        <fullName evidence="3">Protein kinase domain-containing protein</fullName>
    </submittedName>
</protein>
<name>A0A914N731_MELIC</name>
<evidence type="ECO:0000313" key="3">
    <source>
        <dbReference type="WBParaSite" id="Minc3s03931g35163"/>
    </source>
</evidence>
<dbReference type="Pfam" id="PF00069">
    <property type="entry name" value="Pkinase"/>
    <property type="match status" value="1"/>
</dbReference>
<dbReference type="Gene3D" id="1.10.510.10">
    <property type="entry name" value="Transferase(Phosphotransferase) domain 1"/>
    <property type="match status" value="1"/>
</dbReference>
<keyword evidence="2" id="KW-1185">Reference proteome</keyword>
<organism evidence="2 3">
    <name type="scientific">Meloidogyne incognita</name>
    <name type="common">Southern root-knot nematode worm</name>
    <name type="synonym">Oxyuris incognita</name>
    <dbReference type="NCBI Taxonomy" id="6306"/>
    <lineage>
        <taxon>Eukaryota</taxon>
        <taxon>Metazoa</taxon>
        <taxon>Ecdysozoa</taxon>
        <taxon>Nematoda</taxon>
        <taxon>Chromadorea</taxon>
        <taxon>Rhabditida</taxon>
        <taxon>Tylenchina</taxon>
        <taxon>Tylenchomorpha</taxon>
        <taxon>Tylenchoidea</taxon>
        <taxon>Meloidogynidae</taxon>
        <taxon>Meloidogyninae</taxon>
        <taxon>Meloidogyne</taxon>
        <taxon>Meloidogyne incognita group</taxon>
    </lineage>
</organism>
<reference evidence="3" key="1">
    <citation type="submission" date="2022-11" db="UniProtKB">
        <authorList>
            <consortium name="WormBaseParasite"/>
        </authorList>
    </citation>
    <scope>IDENTIFICATION</scope>
</reference>
<accession>A0A914N731</accession>
<dbReference type="GO" id="GO:0004672">
    <property type="term" value="F:protein kinase activity"/>
    <property type="evidence" value="ECO:0007669"/>
    <property type="project" value="InterPro"/>
</dbReference>
<dbReference type="Proteomes" id="UP000887563">
    <property type="component" value="Unplaced"/>
</dbReference>
<dbReference type="InterPro" id="IPR000719">
    <property type="entry name" value="Prot_kinase_dom"/>
</dbReference>
<dbReference type="PROSITE" id="PS50011">
    <property type="entry name" value="PROTEIN_KINASE_DOM"/>
    <property type="match status" value="1"/>
</dbReference>
<feature type="domain" description="Protein kinase" evidence="1">
    <location>
        <begin position="1"/>
        <end position="214"/>
    </location>
</feature>
<dbReference type="AlphaFoldDB" id="A0A914N731"/>
<evidence type="ECO:0000313" key="2">
    <source>
        <dbReference type="Proteomes" id="UP000887563"/>
    </source>
</evidence>
<dbReference type="GO" id="GO:0005524">
    <property type="term" value="F:ATP binding"/>
    <property type="evidence" value="ECO:0007669"/>
    <property type="project" value="InterPro"/>
</dbReference>
<proteinExistence type="predicted"/>